<proteinExistence type="predicted"/>
<keyword evidence="1" id="KW-0732">Signal</keyword>
<accession>A0A1M7YZP5</accession>
<dbReference type="Proteomes" id="UP000184600">
    <property type="component" value="Unassembled WGS sequence"/>
</dbReference>
<dbReference type="RefSeq" id="WP_073585604.1">
    <property type="nucleotide sequence ID" value="NZ_AP024898.1"/>
</dbReference>
<feature type="chain" id="PRO_5012523150" description="Type VI secretion-associated protein, VC_A0118 family" evidence="1">
    <location>
        <begin position="24"/>
        <end position="226"/>
    </location>
</feature>
<reference evidence="3" key="1">
    <citation type="submission" date="2016-12" db="EMBL/GenBank/DDBJ databases">
        <authorList>
            <person name="Rodrigo-Torres L."/>
            <person name="Arahal R.D."/>
            <person name="Lucena T."/>
        </authorList>
    </citation>
    <scope>NUCLEOTIDE SEQUENCE [LARGE SCALE GENOMIC DNA]</scope>
</reference>
<dbReference type="OrthoDB" id="7831428at2"/>
<dbReference type="NCBIfam" id="TIGR03360">
    <property type="entry name" value="VI_minor_1"/>
    <property type="match status" value="1"/>
</dbReference>
<dbReference type="Pfam" id="PF11319">
    <property type="entry name" value="VasI"/>
    <property type="match status" value="1"/>
</dbReference>
<keyword evidence="3" id="KW-1185">Reference proteome</keyword>
<dbReference type="InterPro" id="IPR017738">
    <property type="entry name" value="T6SS-assoc_VCA0118"/>
</dbReference>
<feature type="signal peptide" evidence="1">
    <location>
        <begin position="1"/>
        <end position="23"/>
    </location>
</feature>
<dbReference type="EMBL" id="FRFG01000055">
    <property type="protein sequence ID" value="SHO58157.1"/>
    <property type="molecule type" value="Genomic_DNA"/>
</dbReference>
<dbReference type="STRING" id="1117707.VQ7734_03927"/>
<sequence length="226" mass="25226">MKLRVSSLFISLILLIYTSLVHAQGAPESDSKLLIEKAKQCRDVTERLDRLRCFDRVFDTPLMHIPKVVEHSQASVGWVRAMESAVKTENGQKLNLTVQGTDDEHGNAWLTLLALNDQGRFSKDQKAVLMMSCIDKISRIDLALPEAIPEARVKVSVHGTTQYWRSDDSGLLLSSGRGMPAISLMRKIASQSSISLRSNAVKVDGLSFDTHELKQALKPLRQRCGW</sequence>
<gene>
    <name evidence="2" type="ORF">VQ7734_03927</name>
</gene>
<evidence type="ECO:0000313" key="2">
    <source>
        <dbReference type="EMBL" id="SHO58157.1"/>
    </source>
</evidence>
<evidence type="ECO:0008006" key="4">
    <source>
        <dbReference type="Google" id="ProtNLM"/>
    </source>
</evidence>
<evidence type="ECO:0000256" key="1">
    <source>
        <dbReference type="SAM" id="SignalP"/>
    </source>
</evidence>
<organism evidence="2 3">
    <name type="scientific">Vibrio quintilis</name>
    <dbReference type="NCBI Taxonomy" id="1117707"/>
    <lineage>
        <taxon>Bacteria</taxon>
        <taxon>Pseudomonadati</taxon>
        <taxon>Pseudomonadota</taxon>
        <taxon>Gammaproteobacteria</taxon>
        <taxon>Vibrionales</taxon>
        <taxon>Vibrionaceae</taxon>
        <taxon>Vibrio</taxon>
    </lineage>
</organism>
<dbReference type="AlphaFoldDB" id="A0A1M7YZP5"/>
<evidence type="ECO:0000313" key="3">
    <source>
        <dbReference type="Proteomes" id="UP000184600"/>
    </source>
</evidence>
<protein>
    <recommendedName>
        <fullName evidence="4">Type VI secretion-associated protein, VC_A0118 family</fullName>
    </recommendedName>
</protein>
<name>A0A1M7YZP5_9VIBR</name>